<evidence type="ECO:0000256" key="1">
    <source>
        <dbReference type="ARBA" id="ARBA00003416"/>
    </source>
</evidence>
<dbReference type="GO" id="GO:0006310">
    <property type="term" value="P:DNA recombination"/>
    <property type="evidence" value="ECO:0007669"/>
    <property type="project" value="UniProtKB-KW"/>
</dbReference>
<keyword evidence="3 5" id="KW-0175">Coiled coil</keyword>
<keyword evidence="4" id="KW-0233">DNA recombination</keyword>
<feature type="compositionally biased region" description="Low complexity" evidence="6">
    <location>
        <begin position="510"/>
        <end position="525"/>
    </location>
</feature>
<evidence type="ECO:0000256" key="4">
    <source>
        <dbReference type="ARBA" id="ARBA00023172"/>
    </source>
</evidence>
<dbReference type="EMBL" id="CP000860">
    <property type="protein sequence ID" value="ACA60413.1"/>
    <property type="molecule type" value="Genomic_DNA"/>
</dbReference>
<dbReference type="Pfam" id="PF02646">
    <property type="entry name" value="RmuC"/>
    <property type="match status" value="1"/>
</dbReference>
<accession>B1I600</accession>
<feature type="region of interest" description="Disordered" evidence="6">
    <location>
        <begin position="506"/>
        <end position="525"/>
    </location>
</feature>
<sequence>MGEAGLFVLFLLIGLALGAAGAWLALRHRAAAAAAQARSAGEAERSVLAARLEVAERRSAELAAGAAEREARLDQLQQELAGELARRAAAEESARRIPALEAEIEAREARLTAANQSISDLRSRVAELETTVEKERQAAAEKLRLLDEARQKLTDAFKALSAEALTSNSRAFLDLARITLEKYQEAARGDLEKRQQAIYELVKPVRESLDKVDTEIRQLEKARVGAYEALQEQVRSLLETQHQLRSETSNLVRALRTPVARGRWGEIQLKRVVEMAGMLEHCDFYEQESVDTGEGRLRPDLLVRLPGGKNIVVDAKAPLGEYLEAVGAEDDGVRRERLQNYARLVRKHMAELGKKSYWDQFQPAPEFVVLFLPGEMFFSAALQHDPALIEFGVEQHVIPATPTTLIALLRAVAYGWRQERLAQNAREISDLGRELYKRLSDMGGHMARLGKNLGNAVDAYNKTVGSLESRVLVSARRFKDLDAASVGVDLGELNPVEQSARAVQAPELLAPAGGSDEAAAAGEDE</sequence>
<organism evidence="7 8">
    <name type="scientific">Desulforudis audaxviator (strain MP104C)</name>
    <dbReference type="NCBI Taxonomy" id="477974"/>
    <lineage>
        <taxon>Bacteria</taxon>
        <taxon>Bacillati</taxon>
        <taxon>Bacillota</taxon>
        <taxon>Clostridia</taxon>
        <taxon>Thermoanaerobacterales</taxon>
        <taxon>Candidatus Desulforudaceae</taxon>
        <taxon>Candidatus Desulforudis</taxon>
    </lineage>
</organism>
<evidence type="ECO:0000256" key="6">
    <source>
        <dbReference type="SAM" id="MobiDB-lite"/>
    </source>
</evidence>
<keyword evidence="8" id="KW-1185">Reference proteome</keyword>
<dbReference type="eggNOG" id="COG1322">
    <property type="taxonomic scope" value="Bacteria"/>
</dbReference>
<dbReference type="KEGG" id="dau:Daud_1920"/>
<dbReference type="InterPro" id="IPR003798">
    <property type="entry name" value="DNA_recombination_RmuC"/>
</dbReference>
<reference evidence="8" key="1">
    <citation type="submission" date="2007-10" db="EMBL/GenBank/DDBJ databases">
        <title>Complete sequence of chromosome of Desulforudis audaxviator MP104C.</title>
        <authorList>
            <person name="Copeland A."/>
            <person name="Lucas S."/>
            <person name="Lapidus A."/>
            <person name="Barry K."/>
            <person name="Glavina del Rio T."/>
            <person name="Dalin E."/>
            <person name="Tice H."/>
            <person name="Bruce D."/>
            <person name="Pitluck S."/>
            <person name="Lowry S.R."/>
            <person name="Larimer F."/>
            <person name="Land M.L."/>
            <person name="Hauser L."/>
            <person name="Kyrpides N."/>
            <person name="Ivanova N.N."/>
            <person name="Richardson P."/>
        </authorList>
    </citation>
    <scope>NUCLEOTIDE SEQUENCE [LARGE SCALE GENOMIC DNA]</scope>
    <source>
        <strain evidence="8">MP104C</strain>
    </source>
</reference>
<evidence type="ECO:0000256" key="5">
    <source>
        <dbReference type="SAM" id="Coils"/>
    </source>
</evidence>
<evidence type="ECO:0000313" key="7">
    <source>
        <dbReference type="EMBL" id="ACA60413.1"/>
    </source>
</evidence>
<dbReference type="Proteomes" id="UP000008544">
    <property type="component" value="Chromosome"/>
</dbReference>
<dbReference type="OrthoDB" id="370725at2"/>
<dbReference type="AlphaFoldDB" id="B1I600"/>
<comment type="function">
    <text evidence="1">Involved in DNA recombination.</text>
</comment>
<dbReference type="HOGENOM" id="CLU_024057_1_0_9"/>
<evidence type="ECO:0000313" key="8">
    <source>
        <dbReference type="Proteomes" id="UP000008544"/>
    </source>
</evidence>
<dbReference type="PANTHER" id="PTHR30563">
    <property type="entry name" value="DNA RECOMBINATION PROTEIN RMUC"/>
    <property type="match status" value="1"/>
</dbReference>
<evidence type="ECO:0008006" key="9">
    <source>
        <dbReference type="Google" id="ProtNLM"/>
    </source>
</evidence>
<reference evidence="7 8" key="2">
    <citation type="journal article" date="2008" name="Science">
        <title>Environmental genomics reveals a single-species ecosystem deep within Earth.</title>
        <authorList>
            <person name="Chivian D."/>
            <person name="Brodie E.L."/>
            <person name="Alm E.J."/>
            <person name="Culley D.E."/>
            <person name="Dehal P.S."/>
            <person name="Desantis T.Z."/>
            <person name="Gihring T.M."/>
            <person name="Lapidus A."/>
            <person name="Lin L.H."/>
            <person name="Lowry S.R."/>
            <person name="Moser D.P."/>
            <person name="Richardson P.M."/>
            <person name="Southam G."/>
            <person name="Wanger G."/>
            <person name="Pratt L.M."/>
            <person name="Andersen G.L."/>
            <person name="Hazen T.C."/>
            <person name="Brockman F.J."/>
            <person name="Arkin A.P."/>
            <person name="Onstott T.C."/>
        </authorList>
    </citation>
    <scope>NUCLEOTIDE SEQUENCE [LARGE SCALE GENOMIC DNA]</scope>
    <source>
        <strain evidence="7 8">MP104C</strain>
    </source>
</reference>
<proteinExistence type="inferred from homology"/>
<name>B1I600_DESAP</name>
<evidence type="ECO:0000256" key="2">
    <source>
        <dbReference type="ARBA" id="ARBA00009840"/>
    </source>
</evidence>
<dbReference type="PANTHER" id="PTHR30563:SF0">
    <property type="entry name" value="DNA RECOMBINATION PROTEIN RMUC"/>
    <property type="match status" value="1"/>
</dbReference>
<comment type="similarity">
    <text evidence="2">Belongs to the RmuC family.</text>
</comment>
<dbReference type="RefSeq" id="WP_012302989.1">
    <property type="nucleotide sequence ID" value="NC_010424.1"/>
</dbReference>
<protein>
    <recommendedName>
        <fullName evidence="9">DNA recombination protein RmuC</fullName>
    </recommendedName>
</protein>
<feature type="coiled-coil region" evidence="5">
    <location>
        <begin position="59"/>
        <end position="163"/>
    </location>
</feature>
<dbReference type="STRING" id="477974.Daud_1920"/>
<gene>
    <name evidence="7" type="ordered locus">Daud_1920</name>
</gene>
<evidence type="ECO:0000256" key="3">
    <source>
        <dbReference type="ARBA" id="ARBA00023054"/>
    </source>
</evidence>